<feature type="domain" description="PPM-type phosphatase" evidence="1">
    <location>
        <begin position="9"/>
        <end position="262"/>
    </location>
</feature>
<dbReference type="EMBL" id="DXDX01000077">
    <property type="protein sequence ID" value="HIY21097.1"/>
    <property type="molecule type" value="Genomic_DNA"/>
</dbReference>
<reference evidence="2" key="2">
    <citation type="submission" date="2021-04" db="EMBL/GenBank/DDBJ databases">
        <authorList>
            <person name="Gilroy R."/>
        </authorList>
    </citation>
    <scope>NUCLEOTIDE SEQUENCE</scope>
    <source>
        <strain evidence="2">ChiBcec16_6824</strain>
    </source>
</reference>
<dbReference type="SMART" id="SM00332">
    <property type="entry name" value="PP2Cc"/>
    <property type="match status" value="1"/>
</dbReference>
<dbReference type="InterPro" id="IPR015655">
    <property type="entry name" value="PP2C"/>
</dbReference>
<name>A0A9D1Y853_9FIRM</name>
<dbReference type="InterPro" id="IPR036457">
    <property type="entry name" value="PPM-type-like_dom_sf"/>
</dbReference>
<organism evidence="2 3">
    <name type="scientific">Candidatus Flavonifractor merdigallinarum</name>
    <dbReference type="NCBI Taxonomy" id="2838589"/>
    <lineage>
        <taxon>Bacteria</taxon>
        <taxon>Bacillati</taxon>
        <taxon>Bacillota</taxon>
        <taxon>Clostridia</taxon>
        <taxon>Eubacteriales</taxon>
        <taxon>Oscillospiraceae</taxon>
        <taxon>Flavonifractor</taxon>
    </lineage>
</organism>
<protein>
    <submittedName>
        <fullName evidence="2">Protein phosphatase 2C domain-containing protein</fullName>
    </submittedName>
</protein>
<proteinExistence type="predicted"/>
<dbReference type="CDD" id="cd00143">
    <property type="entry name" value="PP2Cc"/>
    <property type="match status" value="1"/>
</dbReference>
<dbReference type="Proteomes" id="UP000823868">
    <property type="component" value="Unassembled WGS sequence"/>
</dbReference>
<gene>
    <name evidence="2" type="ORF">H9841_04235</name>
</gene>
<dbReference type="GO" id="GO:0004722">
    <property type="term" value="F:protein serine/threonine phosphatase activity"/>
    <property type="evidence" value="ECO:0007669"/>
    <property type="project" value="InterPro"/>
</dbReference>
<dbReference type="SUPFAM" id="SSF81606">
    <property type="entry name" value="PP2C-like"/>
    <property type="match status" value="1"/>
</dbReference>
<dbReference type="Pfam" id="PF13672">
    <property type="entry name" value="PP2C_2"/>
    <property type="match status" value="1"/>
</dbReference>
<dbReference type="Gene3D" id="3.60.40.10">
    <property type="entry name" value="PPM-type phosphatase domain"/>
    <property type="match status" value="1"/>
</dbReference>
<dbReference type="PANTHER" id="PTHR47992">
    <property type="entry name" value="PROTEIN PHOSPHATASE"/>
    <property type="match status" value="1"/>
</dbReference>
<accession>A0A9D1Y853</accession>
<comment type="caution">
    <text evidence="2">The sequence shown here is derived from an EMBL/GenBank/DDBJ whole genome shotgun (WGS) entry which is preliminary data.</text>
</comment>
<dbReference type="InterPro" id="IPR001932">
    <property type="entry name" value="PPM-type_phosphatase-like_dom"/>
</dbReference>
<sequence length="263" mass="28791">MTGCNGTLSAAVCCHRGRLRQKNEDNYYFNGTWKAPERLNENRLEHTTTAQPALFAVCDGMGGHQQGELAALVAVSWLHQSRQAFLVGEQPEEGVRSLIHMSRRFWRACQEQGRQMGSTIAAAAVQDNTLRIYGLGDSRVYRLADGQLRQLTQDHTMAAEAWAIGLTGGKMPPSSDPRSHQLTQYFGMDCGEYDPAPCYGQWTLAPGQRVLLCSDGLSDSLEHSQMGALLGRGTPEEAAWALVNAALEQGGRDNLTALVLEVQ</sequence>
<dbReference type="AlphaFoldDB" id="A0A9D1Y853"/>
<reference evidence="2" key="1">
    <citation type="journal article" date="2021" name="PeerJ">
        <title>Extensive microbial diversity within the chicken gut microbiome revealed by metagenomics and culture.</title>
        <authorList>
            <person name="Gilroy R."/>
            <person name="Ravi A."/>
            <person name="Getino M."/>
            <person name="Pursley I."/>
            <person name="Horton D.L."/>
            <person name="Alikhan N.F."/>
            <person name="Baker D."/>
            <person name="Gharbi K."/>
            <person name="Hall N."/>
            <person name="Watson M."/>
            <person name="Adriaenssens E.M."/>
            <person name="Foster-Nyarko E."/>
            <person name="Jarju S."/>
            <person name="Secka A."/>
            <person name="Antonio M."/>
            <person name="Oren A."/>
            <person name="Chaudhuri R.R."/>
            <person name="La Ragione R."/>
            <person name="Hildebrand F."/>
            <person name="Pallen M.J."/>
        </authorList>
    </citation>
    <scope>NUCLEOTIDE SEQUENCE</scope>
    <source>
        <strain evidence="2">ChiBcec16_6824</strain>
    </source>
</reference>
<dbReference type="SMART" id="SM00331">
    <property type="entry name" value="PP2C_SIG"/>
    <property type="match status" value="1"/>
</dbReference>
<evidence type="ECO:0000313" key="2">
    <source>
        <dbReference type="EMBL" id="HIY21097.1"/>
    </source>
</evidence>
<evidence type="ECO:0000259" key="1">
    <source>
        <dbReference type="PROSITE" id="PS51746"/>
    </source>
</evidence>
<dbReference type="PROSITE" id="PS51746">
    <property type="entry name" value="PPM_2"/>
    <property type="match status" value="1"/>
</dbReference>
<evidence type="ECO:0000313" key="3">
    <source>
        <dbReference type="Proteomes" id="UP000823868"/>
    </source>
</evidence>